<dbReference type="PANTHER" id="PTHR18911">
    <property type="entry name" value="CTCL TUMOR ANTIGEN HD-CL-01"/>
    <property type="match status" value="1"/>
</dbReference>
<name>A0A2D4FR66_MICCO</name>
<organism evidence="1">
    <name type="scientific">Micrurus corallinus</name>
    <name type="common">Brazilian coral snake</name>
    <dbReference type="NCBI Taxonomy" id="54390"/>
    <lineage>
        <taxon>Eukaryota</taxon>
        <taxon>Metazoa</taxon>
        <taxon>Chordata</taxon>
        <taxon>Craniata</taxon>
        <taxon>Vertebrata</taxon>
        <taxon>Euteleostomi</taxon>
        <taxon>Lepidosauria</taxon>
        <taxon>Squamata</taxon>
        <taxon>Bifurcata</taxon>
        <taxon>Unidentata</taxon>
        <taxon>Episquamata</taxon>
        <taxon>Toxicofera</taxon>
        <taxon>Serpentes</taxon>
        <taxon>Colubroidea</taxon>
        <taxon>Elapidae</taxon>
        <taxon>Elapinae</taxon>
        <taxon>Micrurus</taxon>
    </lineage>
</organism>
<dbReference type="GO" id="GO:0031267">
    <property type="term" value="F:small GTPase binding"/>
    <property type="evidence" value="ECO:0007669"/>
    <property type="project" value="TreeGrafter"/>
</dbReference>
<accession>A0A2D4FR66</accession>
<proteinExistence type="predicted"/>
<reference evidence="1" key="2">
    <citation type="submission" date="2017-11" db="EMBL/GenBank/DDBJ databases">
        <title>Coralsnake Venomics: Analyses of Venom Gland Transcriptomes and Proteomes of Six Brazilian Taxa.</title>
        <authorList>
            <person name="Aird S.D."/>
            <person name="Jorge da Silva N."/>
            <person name="Qiu L."/>
            <person name="Villar-Briones A."/>
            <person name="Aparecida-Saddi V."/>
            <person name="Campos-Telles M.P."/>
            <person name="Grau M."/>
            <person name="Mikheyev A.S."/>
        </authorList>
    </citation>
    <scope>NUCLEOTIDE SEQUENCE</scope>
    <source>
        <tissue evidence="1">Venom_gland</tissue>
    </source>
</reference>
<sequence length="118" mass="13397">MNSWKEEVDSLNTLLSDFQKDIDGSRKRESELLVFTEKLTTKNAQLQSETNSLQMQLDKLTFMERESQSQLELSNQARDELVNRSTSEIFHYSSRSTICKSCGCCGSRSTPKIAFGSS</sequence>
<protein>
    <submittedName>
        <fullName evidence="1">Uncharacterized protein</fullName>
    </submittedName>
</protein>
<dbReference type="GO" id="GO:0005802">
    <property type="term" value="C:trans-Golgi network"/>
    <property type="evidence" value="ECO:0007669"/>
    <property type="project" value="TreeGrafter"/>
</dbReference>
<evidence type="ECO:0000313" key="1">
    <source>
        <dbReference type="EMBL" id="LAA49806.1"/>
    </source>
</evidence>
<dbReference type="EMBL" id="IACJ01084822">
    <property type="protein sequence ID" value="LAA49806.1"/>
    <property type="molecule type" value="Transcribed_RNA"/>
</dbReference>
<dbReference type="PANTHER" id="PTHR18911:SF5">
    <property type="entry name" value="COILED-COIL DOMAIN-CONTAINING PROTEIN 186"/>
    <property type="match status" value="1"/>
</dbReference>
<dbReference type="AlphaFoldDB" id="A0A2D4FR66"/>
<dbReference type="GO" id="GO:0099518">
    <property type="term" value="P:vesicle cytoskeletal trafficking"/>
    <property type="evidence" value="ECO:0007669"/>
    <property type="project" value="TreeGrafter"/>
</dbReference>
<dbReference type="InterPro" id="IPR038830">
    <property type="entry name" value="CCDC186"/>
</dbReference>
<reference evidence="1" key="1">
    <citation type="submission" date="2017-07" db="EMBL/GenBank/DDBJ databases">
        <authorList>
            <person name="Mikheyev A."/>
            <person name="Grau M."/>
        </authorList>
    </citation>
    <scope>NUCLEOTIDE SEQUENCE</scope>
    <source>
        <tissue evidence="1">Venom_gland</tissue>
    </source>
</reference>